<evidence type="ECO:0000313" key="1">
    <source>
        <dbReference type="EMBL" id="KKK80076.1"/>
    </source>
</evidence>
<gene>
    <name evidence="1" type="ORF">LCGC14_2827070</name>
</gene>
<feature type="non-terminal residue" evidence="1">
    <location>
        <position position="1"/>
    </location>
</feature>
<accession>A0A0F9B6C0</accession>
<proteinExistence type="predicted"/>
<reference evidence="1" key="1">
    <citation type="journal article" date="2015" name="Nature">
        <title>Complex archaea that bridge the gap between prokaryotes and eukaryotes.</title>
        <authorList>
            <person name="Spang A."/>
            <person name="Saw J.H."/>
            <person name="Jorgensen S.L."/>
            <person name="Zaremba-Niedzwiedzka K."/>
            <person name="Martijn J."/>
            <person name="Lind A.E."/>
            <person name="van Eijk R."/>
            <person name="Schleper C."/>
            <person name="Guy L."/>
            <person name="Ettema T.J."/>
        </authorList>
    </citation>
    <scope>NUCLEOTIDE SEQUENCE</scope>
</reference>
<dbReference type="AlphaFoldDB" id="A0A0F9B6C0"/>
<protein>
    <submittedName>
        <fullName evidence="1">Uncharacterized protein</fullName>
    </submittedName>
</protein>
<sequence>LIFPADLKKAPGAEVATVCDECGSIGYRIVSGFSFNKIGPVSGLDDTDELTLGKLVQERGIPAEFRPTIAQVKAKEERKRKDKEYIDRVKEYKLEKPTEAELRDESKKSLKKIVTI</sequence>
<name>A0A0F9B6C0_9ZZZZ</name>
<comment type="caution">
    <text evidence="1">The sequence shown here is derived from an EMBL/GenBank/DDBJ whole genome shotgun (WGS) entry which is preliminary data.</text>
</comment>
<organism evidence="1">
    <name type="scientific">marine sediment metagenome</name>
    <dbReference type="NCBI Taxonomy" id="412755"/>
    <lineage>
        <taxon>unclassified sequences</taxon>
        <taxon>metagenomes</taxon>
        <taxon>ecological metagenomes</taxon>
    </lineage>
</organism>
<dbReference type="EMBL" id="LAZR01053741">
    <property type="protein sequence ID" value="KKK80076.1"/>
    <property type="molecule type" value="Genomic_DNA"/>
</dbReference>